<protein>
    <submittedName>
        <fullName evidence="1">Uncharacterized protein</fullName>
    </submittedName>
</protein>
<organism evidence="1">
    <name type="scientific">Sinorhizobium medicae</name>
    <dbReference type="NCBI Taxonomy" id="110321"/>
    <lineage>
        <taxon>Bacteria</taxon>
        <taxon>Pseudomonadati</taxon>
        <taxon>Pseudomonadota</taxon>
        <taxon>Alphaproteobacteria</taxon>
        <taxon>Hyphomicrobiales</taxon>
        <taxon>Rhizobiaceae</taxon>
        <taxon>Sinorhizobium/Ensifer group</taxon>
        <taxon>Sinorhizobium</taxon>
    </lineage>
</organism>
<dbReference type="EMBL" id="CABFNB010000009">
    <property type="protein sequence ID" value="VTZ59363.1"/>
    <property type="molecule type" value="Genomic_DNA"/>
</dbReference>
<proteinExistence type="predicted"/>
<dbReference type="Proteomes" id="UP000507954">
    <property type="component" value="Unassembled WGS sequence"/>
</dbReference>
<sequence length="84" mass="9317">MTVKGFTHSAKSDEAVQPFEIFTGSGRRRDCSDEEKERIVTESYDGAMSVCAVARYTRRGDLCEKLPTPPSVCHGHKSCGRGHR</sequence>
<dbReference type="AlphaFoldDB" id="A0A508WQ41"/>
<accession>A0A508WQ41</accession>
<gene>
    <name evidence="1" type="ORF">EMEDMD4_1060045</name>
</gene>
<reference evidence="1" key="1">
    <citation type="submission" date="2019-06" db="EMBL/GenBank/DDBJ databases">
        <authorList>
            <person name="Le Quere A."/>
            <person name="Colella S."/>
        </authorList>
    </citation>
    <scope>NUCLEOTIDE SEQUENCE</scope>
    <source>
        <strain evidence="1">EmedicaeMD41</strain>
    </source>
</reference>
<evidence type="ECO:0000313" key="1">
    <source>
        <dbReference type="EMBL" id="VTZ59363.1"/>
    </source>
</evidence>
<name>A0A508WQ41_9HYPH</name>